<dbReference type="SUPFAM" id="SSF143422">
    <property type="entry name" value="Transposase IS200-like"/>
    <property type="match status" value="1"/>
</dbReference>
<evidence type="ECO:0000313" key="2">
    <source>
        <dbReference type="EMBL" id="EGJ33715.1"/>
    </source>
</evidence>
<dbReference type="GO" id="GO:0003677">
    <property type="term" value="F:DNA binding"/>
    <property type="evidence" value="ECO:0007669"/>
    <property type="project" value="InterPro"/>
</dbReference>
<keyword evidence="3" id="KW-1185">Reference proteome</keyword>
<evidence type="ECO:0000259" key="1">
    <source>
        <dbReference type="SMART" id="SM01321"/>
    </source>
</evidence>
<gene>
    <name evidence="2" type="ORF">LYNGBM3L_25860</name>
</gene>
<proteinExistence type="predicted"/>
<dbReference type="NCBIfam" id="NF033573">
    <property type="entry name" value="transpos_IS200"/>
    <property type="match status" value="1"/>
</dbReference>
<dbReference type="eggNOG" id="COG1943">
    <property type="taxonomic scope" value="Bacteria"/>
</dbReference>
<sequence length="101" mass="11464">MRFGLYITLIRIELILKQLLGKWECDLVEFVGVADHVHILFEAHPSVGLSKLVNNVLTVTSPRLRFKFAEHLSKFYWGSLPQFWSGSYAIISVGTQGPMTV</sequence>
<organism evidence="2 3">
    <name type="scientific">Moorena producens 3L</name>
    <dbReference type="NCBI Taxonomy" id="489825"/>
    <lineage>
        <taxon>Bacteria</taxon>
        <taxon>Bacillati</taxon>
        <taxon>Cyanobacteriota</taxon>
        <taxon>Cyanophyceae</taxon>
        <taxon>Coleofasciculales</taxon>
        <taxon>Coleofasciculaceae</taxon>
        <taxon>Moorena</taxon>
    </lineage>
</organism>
<feature type="domain" description="Transposase IS200-like" evidence="1">
    <location>
        <begin position="2"/>
        <end position="96"/>
    </location>
</feature>
<name>F4XNU4_9CYAN</name>
<dbReference type="InterPro" id="IPR002686">
    <property type="entry name" value="Transposase_17"/>
</dbReference>
<dbReference type="RefSeq" id="WP_008181621.1">
    <property type="nucleotide sequence ID" value="NZ_GL890841.1"/>
</dbReference>
<protein>
    <submittedName>
        <fullName evidence="2">Transposase</fullName>
    </submittedName>
</protein>
<evidence type="ECO:0000313" key="3">
    <source>
        <dbReference type="Proteomes" id="UP000003959"/>
    </source>
</evidence>
<dbReference type="EMBL" id="GL890841">
    <property type="protein sequence ID" value="EGJ33715.1"/>
    <property type="molecule type" value="Genomic_DNA"/>
</dbReference>
<dbReference type="GO" id="GO:0004803">
    <property type="term" value="F:transposase activity"/>
    <property type="evidence" value="ECO:0007669"/>
    <property type="project" value="InterPro"/>
</dbReference>
<dbReference type="SMART" id="SM01321">
    <property type="entry name" value="Y1_Tnp"/>
    <property type="match status" value="1"/>
</dbReference>
<dbReference type="GO" id="GO:0006313">
    <property type="term" value="P:DNA transposition"/>
    <property type="evidence" value="ECO:0007669"/>
    <property type="project" value="InterPro"/>
</dbReference>
<dbReference type="Pfam" id="PF01797">
    <property type="entry name" value="Y1_Tnp"/>
    <property type="match status" value="1"/>
</dbReference>
<accession>F4XNU4</accession>
<dbReference type="HOGENOM" id="CLU_101320_2_3_3"/>
<dbReference type="AlphaFoldDB" id="F4XNU4"/>
<dbReference type="Gene3D" id="3.30.70.1290">
    <property type="entry name" value="Transposase IS200-like"/>
    <property type="match status" value="1"/>
</dbReference>
<dbReference type="InterPro" id="IPR036515">
    <property type="entry name" value="Transposase_17_sf"/>
</dbReference>
<dbReference type="PANTHER" id="PTHR33360">
    <property type="entry name" value="TRANSPOSASE FOR INSERTION SEQUENCE ELEMENT IS200"/>
    <property type="match status" value="1"/>
</dbReference>
<dbReference type="PANTHER" id="PTHR33360:SF2">
    <property type="entry name" value="TRANSPOSASE FOR INSERTION SEQUENCE ELEMENT IS200"/>
    <property type="match status" value="1"/>
</dbReference>
<dbReference type="Proteomes" id="UP000003959">
    <property type="component" value="Unassembled WGS sequence"/>
</dbReference>
<reference evidence="3" key="1">
    <citation type="journal article" date="2011" name="Proc. Natl. Acad. Sci. U.S.A.">
        <title>Genomic insights into the physiology and ecology of the marine filamentous cyanobacterium Lyngbya majuscula.</title>
        <authorList>
            <person name="Jones A.C."/>
            <person name="Monroe E.A."/>
            <person name="Podell S."/>
            <person name="Hess W.R."/>
            <person name="Klages S."/>
            <person name="Esquenazi E."/>
            <person name="Niessen S."/>
            <person name="Hoover H."/>
            <person name="Rothmann M."/>
            <person name="Lasken R.S."/>
            <person name="Yates J.R.III."/>
            <person name="Reinhardt R."/>
            <person name="Kube M."/>
            <person name="Burkart M.D."/>
            <person name="Allen E.E."/>
            <person name="Dorrestein P.C."/>
            <person name="Gerwick W.H."/>
            <person name="Gerwick L."/>
        </authorList>
    </citation>
    <scope>NUCLEOTIDE SEQUENCE [LARGE SCALE GENOMIC DNA]</scope>
    <source>
        <strain evidence="3">3L</strain>
    </source>
</reference>